<feature type="compositionally biased region" description="Polar residues" evidence="1">
    <location>
        <begin position="278"/>
        <end position="287"/>
    </location>
</feature>
<organism evidence="3 4">
    <name type="scientific">Pinctada imbricata</name>
    <name type="common">Atlantic pearl-oyster</name>
    <name type="synonym">Pinctada martensii</name>
    <dbReference type="NCBI Taxonomy" id="66713"/>
    <lineage>
        <taxon>Eukaryota</taxon>
        <taxon>Metazoa</taxon>
        <taxon>Spiralia</taxon>
        <taxon>Lophotrochozoa</taxon>
        <taxon>Mollusca</taxon>
        <taxon>Bivalvia</taxon>
        <taxon>Autobranchia</taxon>
        <taxon>Pteriomorphia</taxon>
        <taxon>Pterioida</taxon>
        <taxon>Pterioidea</taxon>
        <taxon>Pteriidae</taxon>
        <taxon>Pinctada</taxon>
    </lineage>
</organism>
<sequence>MNETSINCSPPCNFLKTDDWLTPFLALPQDPTYTYHADCSSNINSGGSSAPFAGGQGANFSDFDLFLENFGDLSTDEEFADELKLTIRFLASVLLRRMKKIDIPRMVSEKLMVAALYHLHNYLDAKKRVPTGSDLQQIVLENLGPNMHVALQSRKAEVEYLRRMAESLFPYILTPQALNSKCTCALLREMISGSVLLPALDAVANPDMVNNLLLIFFDNSPPPQATEPPSHPVSFLENFARPLADNKSGNYAPKQSSNPCIDVSDSESSSDDLHGEETQSPSDKFDSFVSQAVDSNTKDTDTTNESDKIIQSMKDFYGDGDKTGPEINADLAEIISSGFHVRVPEEKTKKLSDMYFRPKNIDKFVVPKTNESVWPSLRRRSQDIDANLQKIQGYQMKGLVPTTQAFDKLLTAAQTGKGLTPQDTSECVKLLQHSIQLGQFAFNELTYRRRYFMKGDLKSCYRQLCNDSNPVTNYLLGDNVEAKMKDMDTAQKVGNKVSNKRPHTSGNSNSKRFHPYGPTGHYNKNMSKSSPFHKQKDFYRKGQNAPKHFLGKRERREKKET</sequence>
<dbReference type="EMBL" id="VSWD01000005">
    <property type="protein sequence ID" value="KAK3102760.1"/>
    <property type="molecule type" value="Genomic_DNA"/>
</dbReference>
<proteinExistence type="predicted"/>
<feature type="domain" description="PXA" evidence="2">
    <location>
        <begin position="63"/>
        <end position="221"/>
    </location>
</feature>
<dbReference type="Pfam" id="PF02194">
    <property type="entry name" value="PXA"/>
    <property type="match status" value="1"/>
</dbReference>
<feature type="compositionally biased region" description="Polar residues" evidence="1">
    <location>
        <begin position="247"/>
        <end position="259"/>
    </location>
</feature>
<dbReference type="AlphaFoldDB" id="A0AA88YD08"/>
<reference evidence="3" key="1">
    <citation type="submission" date="2019-08" db="EMBL/GenBank/DDBJ databases">
        <title>The improved chromosome-level genome for the pearl oyster Pinctada fucata martensii using PacBio sequencing and Hi-C.</title>
        <authorList>
            <person name="Zheng Z."/>
        </authorList>
    </citation>
    <scope>NUCLEOTIDE SEQUENCE</scope>
    <source>
        <strain evidence="3">ZZ-2019</strain>
        <tissue evidence="3">Adductor muscle</tissue>
    </source>
</reference>
<accession>A0AA88YD08</accession>
<dbReference type="PROSITE" id="PS51207">
    <property type="entry name" value="PXA"/>
    <property type="match status" value="1"/>
</dbReference>
<evidence type="ECO:0000259" key="2">
    <source>
        <dbReference type="PROSITE" id="PS51207"/>
    </source>
</evidence>
<feature type="region of interest" description="Disordered" evidence="1">
    <location>
        <begin position="493"/>
        <end position="561"/>
    </location>
</feature>
<keyword evidence="4" id="KW-1185">Reference proteome</keyword>
<feature type="compositionally biased region" description="Polar residues" evidence="1">
    <location>
        <begin position="522"/>
        <end position="532"/>
    </location>
</feature>
<comment type="caution">
    <text evidence="3">The sequence shown here is derived from an EMBL/GenBank/DDBJ whole genome shotgun (WGS) entry which is preliminary data.</text>
</comment>
<dbReference type="Proteomes" id="UP001186944">
    <property type="component" value="Unassembled WGS sequence"/>
</dbReference>
<dbReference type="PANTHER" id="PTHR34239">
    <property type="entry name" value="APPLE DOMAIN-CONTAINING PROTEIN"/>
    <property type="match status" value="1"/>
</dbReference>
<evidence type="ECO:0000313" key="4">
    <source>
        <dbReference type="Proteomes" id="UP001186944"/>
    </source>
</evidence>
<feature type="compositionally biased region" description="Basic and acidic residues" evidence="1">
    <location>
        <begin position="551"/>
        <end position="561"/>
    </location>
</feature>
<name>A0AA88YD08_PINIB</name>
<dbReference type="PANTHER" id="PTHR34239:SF2">
    <property type="entry name" value="TRANSPOSABLE ELEMENT P TRANSPOSASE_THAP9 CONSERVED DOMAIN-CONTAINING PROTEIN"/>
    <property type="match status" value="1"/>
</dbReference>
<evidence type="ECO:0000256" key="1">
    <source>
        <dbReference type="SAM" id="MobiDB-lite"/>
    </source>
</evidence>
<dbReference type="InterPro" id="IPR003114">
    <property type="entry name" value="Phox_assoc"/>
</dbReference>
<evidence type="ECO:0000313" key="3">
    <source>
        <dbReference type="EMBL" id="KAK3102760.1"/>
    </source>
</evidence>
<protein>
    <recommendedName>
        <fullName evidence="2">PXA domain-containing protein</fullName>
    </recommendedName>
</protein>
<dbReference type="SMART" id="SM00313">
    <property type="entry name" value="PXA"/>
    <property type="match status" value="1"/>
</dbReference>
<gene>
    <name evidence="3" type="ORF">FSP39_013729</name>
</gene>
<feature type="region of interest" description="Disordered" evidence="1">
    <location>
        <begin position="246"/>
        <end position="287"/>
    </location>
</feature>